<organism evidence="2 3">
    <name type="scientific">Acidocella aminolytica 101 = DSM 11237</name>
    <dbReference type="NCBI Taxonomy" id="1120923"/>
    <lineage>
        <taxon>Bacteria</taxon>
        <taxon>Pseudomonadati</taxon>
        <taxon>Pseudomonadota</taxon>
        <taxon>Alphaproteobacteria</taxon>
        <taxon>Acetobacterales</taxon>
        <taxon>Acidocellaceae</taxon>
        <taxon>Acidocella</taxon>
    </lineage>
</organism>
<dbReference type="OrthoDB" id="7582082at2"/>
<dbReference type="RefSeq" id="WP_048880630.1">
    <property type="nucleotide sequence ID" value="NZ_BANC01000186.1"/>
</dbReference>
<evidence type="ECO:0000256" key="1">
    <source>
        <dbReference type="SAM" id="MobiDB-lite"/>
    </source>
</evidence>
<dbReference type="Proteomes" id="UP000032668">
    <property type="component" value="Unassembled WGS sequence"/>
</dbReference>
<proteinExistence type="predicted"/>
<evidence type="ECO:0008006" key="4">
    <source>
        <dbReference type="Google" id="ProtNLM"/>
    </source>
</evidence>
<comment type="caution">
    <text evidence="2">The sequence shown here is derived from an EMBL/GenBank/DDBJ whole genome shotgun (WGS) entry which is preliminary data.</text>
</comment>
<feature type="region of interest" description="Disordered" evidence="1">
    <location>
        <begin position="1"/>
        <end position="58"/>
    </location>
</feature>
<evidence type="ECO:0000313" key="3">
    <source>
        <dbReference type="Proteomes" id="UP000032668"/>
    </source>
</evidence>
<feature type="compositionally biased region" description="Pro residues" evidence="1">
    <location>
        <begin position="34"/>
        <end position="47"/>
    </location>
</feature>
<dbReference type="EMBL" id="BANC01000186">
    <property type="protein sequence ID" value="GAN82235.1"/>
    <property type="molecule type" value="Genomic_DNA"/>
</dbReference>
<accession>A0A0D6PK95</accession>
<reference evidence="2 3" key="1">
    <citation type="submission" date="2012-11" db="EMBL/GenBank/DDBJ databases">
        <title>Whole genome sequence of Acidocella aminolytica 101 = DSM 11237.</title>
        <authorList>
            <person name="Azuma Y."/>
            <person name="Higashiura N."/>
            <person name="Hirakawa H."/>
            <person name="Matsushita K."/>
        </authorList>
    </citation>
    <scope>NUCLEOTIDE SEQUENCE [LARGE SCALE GENOMIC DNA]</scope>
    <source>
        <strain evidence="3">101 / DSM 11237</strain>
    </source>
</reference>
<dbReference type="AlphaFoldDB" id="A0A0D6PK95"/>
<gene>
    <name evidence="2" type="ORF">Aam_189_005</name>
</gene>
<name>A0A0D6PK95_9PROT</name>
<evidence type="ECO:0000313" key="2">
    <source>
        <dbReference type="EMBL" id="GAN82235.1"/>
    </source>
</evidence>
<keyword evidence="3" id="KW-1185">Reference proteome</keyword>
<sequence>MADMSKLKKGRGLGAPPPLEEASPNLAAPEVAPASPPTPLAPAPAPLPSIRRDGRTLRKTNRTVAFATRVTQDFDDRVREIAEQTGLKIVEVLEAALAAYERENHAAR</sequence>
<protein>
    <recommendedName>
        <fullName evidence="4">Stability/partitioning determinant</fullName>
    </recommendedName>
</protein>